<evidence type="ECO:0000313" key="2">
    <source>
        <dbReference type="Proteomes" id="UP000236594"/>
    </source>
</evidence>
<gene>
    <name evidence="1" type="ORF">C1631_001800</name>
</gene>
<organism evidence="1 2">
    <name type="scientific">Chryseobacterium phosphatilyticum</name>
    <dbReference type="NCBI Taxonomy" id="475075"/>
    <lineage>
        <taxon>Bacteria</taxon>
        <taxon>Pseudomonadati</taxon>
        <taxon>Bacteroidota</taxon>
        <taxon>Flavobacteriia</taxon>
        <taxon>Flavobacteriales</taxon>
        <taxon>Weeksellaceae</taxon>
        <taxon>Chryseobacterium group</taxon>
        <taxon>Chryseobacterium</taxon>
    </lineage>
</organism>
<dbReference type="Proteomes" id="UP000236594">
    <property type="component" value="Unassembled WGS sequence"/>
</dbReference>
<dbReference type="RefSeq" id="WP_103249310.1">
    <property type="nucleotide sequence ID" value="NZ_PPED02000001.1"/>
</dbReference>
<reference evidence="1 2" key="1">
    <citation type="submission" date="2018-04" db="EMBL/GenBank/DDBJ databases">
        <title>Draft Genome Sequence of Phosphate-Solubilizing Chryseobacterium sp. ISE14 that is a Biocontrol and Plant Growth-Promoting Rhizobacterium Isolated from Cucumber.</title>
        <authorList>
            <person name="Jeong J.-J."/>
            <person name="Sang M.K."/>
            <person name="Choi I.-G."/>
            <person name="Kim K.D."/>
        </authorList>
    </citation>
    <scope>NUCLEOTIDE SEQUENCE [LARGE SCALE GENOMIC DNA]</scope>
    <source>
        <strain evidence="1 2">ISE14</strain>
    </source>
</reference>
<accession>A0A316XC53</accession>
<keyword evidence="2" id="KW-1185">Reference proteome</keyword>
<comment type="caution">
    <text evidence="1">The sequence shown here is derived from an EMBL/GenBank/DDBJ whole genome shotgun (WGS) entry which is preliminary data.</text>
</comment>
<dbReference type="EMBL" id="PPED02000001">
    <property type="protein sequence ID" value="PWN71382.1"/>
    <property type="molecule type" value="Genomic_DNA"/>
</dbReference>
<evidence type="ECO:0000313" key="1">
    <source>
        <dbReference type="EMBL" id="PWN71382.1"/>
    </source>
</evidence>
<dbReference type="OrthoDB" id="5187599at2"/>
<proteinExistence type="predicted"/>
<name>A0A316XC53_9FLAO</name>
<protein>
    <submittedName>
        <fullName evidence="1">Uncharacterized protein</fullName>
    </submittedName>
</protein>
<dbReference type="AlphaFoldDB" id="A0A316XC53"/>
<sequence>MTAKEEIIKNLTVLTNNSCTSKISFIYYDILRECEIEFPADSWALARSKGYTFDQVLQNTNERTFNLLLWILRYDFDETNHAIFIQKIVLSSLWRPSNNGTSPHEDGRGLDIIKIKPNIGKEIVCASSTPSEPGFLVKIRTAAFQNKLANQYFSPWIMYYYNKEGKLIEEANRGITENERIHLTHVHFTIGK</sequence>